<keyword evidence="3 9" id="KW-0378">Hydrolase</keyword>
<dbReference type="InParanoid" id="Q2H373"/>
<accession>Q2H373</accession>
<evidence type="ECO:0000259" key="10">
    <source>
        <dbReference type="Pfam" id="PF05970"/>
    </source>
</evidence>
<evidence type="ECO:0000256" key="4">
    <source>
        <dbReference type="ARBA" id="ARBA00022806"/>
    </source>
</evidence>
<keyword evidence="1 9" id="KW-0547">Nucleotide-binding</keyword>
<evidence type="ECO:0000256" key="7">
    <source>
        <dbReference type="ARBA" id="ARBA00023204"/>
    </source>
</evidence>
<dbReference type="OrthoDB" id="4580487at2759"/>
<dbReference type="Pfam" id="PF21530">
    <property type="entry name" value="Pif1_2B_dom"/>
    <property type="match status" value="1"/>
</dbReference>
<keyword evidence="8" id="KW-0413">Isomerase</keyword>
<dbReference type="HOGENOM" id="CLU_001613_7_0_1"/>
<evidence type="ECO:0000256" key="2">
    <source>
        <dbReference type="ARBA" id="ARBA00022763"/>
    </source>
</evidence>
<dbReference type="Proteomes" id="UP000001056">
    <property type="component" value="Unassembled WGS sequence"/>
</dbReference>
<evidence type="ECO:0000313" key="12">
    <source>
        <dbReference type="EMBL" id="EAQ87154.1"/>
    </source>
</evidence>
<dbReference type="InterPro" id="IPR051055">
    <property type="entry name" value="PIF1_helicase"/>
</dbReference>
<keyword evidence="13" id="KW-1185">Reference proteome</keyword>
<evidence type="ECO:0000259" key="11">
    <source>
        <dbReference type="Pfam" id="PF21530"/>
    </source>
</evidence>
<organism evidence="12 13">
    <name type="scientific">Chaetomium globosum (strain ATCC 6205 / CBS 148.51 / DSM 1962 / NBRC 6347 / NRRL 1970)</name>
    <name type="common">Soil fungus</name>
    <dbReference type="NCBI Taxonomy" id="306901"/>
    <lineage>
        <taxon>Eukaryota</taxon>
        <taxon>Fungi</taxon>
        <taxon>Dikarya</taxon>
        <taxon>Ascomycota</taxon>
        <taxon>Pezizomycotina</taxon>
        <taxon>Sordariomycetes</taxon>
        <taxon>Sordariomycetidae</taxon>
        <taxon>Sordariales</taxon>
        <taxon>Chaetomiaceae</taxon>
        <taxon>Chaetomium</taxon>
    </lineage>
</organism>
<dbReference type="GeneID" id="4391838"/>
<dbReference type="GO" id="GO:0016887">
    <property type="term" value="F:ATP hydrolysis activity"/>
    <property type="evidence" value="ECO:0007669"/>
    <property type="project" value="RHEA"/>
</dbReference>
<dbReference type="EC" id="5.6.2.3" evidence="9"/>
<dbReference type="SUPFAM" id="SSF52540">
    <property type="entry name" value="P-loop containing nucleoside triphosphate hydrolases"/>
    <property type="match status" value="2"/>
</dbReference>
<proteinExistence type="inferred from homology"/>
<evidence type="ECO:0000313" key="13">
    <source>
        <dbReference type="Proteomes" id="UP000001056"/>
    </source>
</evidence>
<dbReference type="Gene3D" id="3.40.50.300">
    <property type="entry name" value="P-loop containing nucleotide triphosphate hydrolases"/>
    <property type="match status" value="1"/>
</dbReference>
<dbReference type="Pfam" id="PF05970">
    <property type="entry name" value="PIF1"/>
    <property type="match status" value="1"/>
</dbReference>
<dbReference type="GO" id="GO:0000723">
    <property type="term" value="P:telomere maintenance"/>
    <property type="evidence" value="ECO:0007669"/>
    <property type="project" value="InterPro"/>
</dbReference>
<evidence type="ECO:0000256" key="8">
    <source>
        <dbReference type="ARBA" id="ARBA00023235"/>
    </source>
</evidence>
<dbReference type="GO" id="GO:0006281">
    <property type="term" value="P:DNA repair"/>
    <property type="evidence" value="ECO:0007669"/>
    <property type="project" value="UniProtKB-KW"/>
</dbReference>
<dbReference type="OMA" id="CEIEYND"/>
<evidence type="ECO:0000256" key="6">
    <source>
        <dbReference type="ARBA" id="ARBA00023125"/>
    </source>
</evidence>
<feature type="domain" description="DNA helicase Pif1-like DEAD-box helicase" evidence="10">
    <location>
        <begin position="176"/>
        <end position="314"/>
    </location>
</feature>
<evidence type="ECO:0000256" key="5">
    <source>
        <dbReference type="ARBA" id="ARBA00022840"/>
    </source>
</evidence>
<evidence type="ECO:0000256" key="3">
    <source>
        <dbReference type="ARBA" id="ARBA00022801"/>
    </source>
</evidence>
<keyword evidence="4 9" id="KW-0347">Helicase</keyword>
<comment type="similarity">
    <text evidence="9">Belongs to the helicase family.</text>
</comment>
<dbReference type="InterPro" id="IPR027417">
    <property type="entry name" value="P-loop_NTPase"/>
</dbReference>
<name>Q2H373_CHAGB</name>
<dbReference type="RefSeq" id="XP_001222987.1">
    <property type="nucleotide sequence ID" value="XM_001222986.1"/>
</dbReference>
<comment type="cofactor">
    <cofactor evidence="9">
        <name>Mg(2+)</name>
        <dbReference type="ChEBI" id="CHEBI:18420"/>
    </cofactor>
</comment>
<evidence type="ECO:0000256" key="1">
    <source>
        <dbReference type="ARBA" id="ARBA00022741"/>
    </source>
</evidence>
<evidence type="ECO:0000256" key="9">
    <source>
        <dbReference type="RuleBase" id="RU363044"/>
    </source>
</evidence>
<keyword evidence="7 9" id="KW-0234">DNA repair</keyword>
<dbReference type="GO" id="GO:0043139">
    <property type="term" value="F:5'-3' DNA helicase activity"/>
    <property type="evidence" value="ECO:0007669"/>
    <property type="project" value="UniProtKB-EC"/>
</dbReference>
<sequence>MGRFRQLGTLLGRQKAAILALTKQHNGATSNVRAAQRPTEPASVDHLGRPLSEAALAMAREYWNVQRQFESHIESPFLDDKNTKHSRQSVDLLLQLAQSRIAYTSHVLGVTELESRTRTYEPPYVGPLAAADVAATTPKLPVASAAQPVPEQASEPVLYPEQQPVLCPEQLEVVELAASGRNIFYTGSAGCGKSTVLHATRARLRNMGKNVQVVAPTGKAALAINGTTTWSYAGWTPNHHKRKLEELETAALGKVIRKRFEETDTLIIDEISMVENLHLERLNAVMKSARGNNSPFGGVQLIVTGDFCQLPPVKPFQHCITCGSDLISTDEEEDTIHCCPCCEIEYNDSDKWAFRSEAWAECNFVHVHLKSIHRQNDPDFISMLQKCRLGIPFTQDEIDTLMTHRSVAADAIKLFPTRDEARRINNEAFRRLKSPPHTYVCRDKFIWKGDHHPHLKSKGRRNPDNSLVALNDHHFDRRIDLKIGMLVVLLANINLAAGLCNGSQGTIIGFEPYNPTTLRWA</sequence>
<dbReference type="eggNOG" id="KOG0987">
    <property type="taxonomic scope" value="Eukaryota"/>
</dbReference>
<keyword evidence="9" id="KW-0233">DNA recombination</keyword>
<dbReference type="GO" id="GO:0005524">
    <property type="term" value="F:ATP binding"/>
    <property type="evidence" value="ECO:0007669"/>
    <property type="project" value="UniProtKB-KW"/>
</dbReference>
<feature type="domain" description="DNA helicase Pif1-like 2B" evidence="11">
    <location>
        <begin position="478"/>
        <end position="510"/>
    </location>
</feature>
<gene>
    <name evidence="12" type="ORF">CHGG_03773</name>
</gene>
<dbReference type="GO" id="GO:0006310">
    <property type="term" value="P:DNA recombination"/>
    <property type="evidence" value="ECO:0007669"/>
    <property type="project" value="UniProtKB-KW"/>
</dbReference>
<keyword evidence="6" id="KW-0238">DNA-binding</keyword>
<dbReference type="PANTHER" id="PTHR47642:SF5">
    <property type="entry name" value="ATP-DEPENDENT DNA HELICASE"/>
    <property type="match status" value="1"/>
</dbReference>
<dbReference type="AlphaFoldDB" id="Q2H373"/>
<dbReference type="PANTHER" id="PTHR47642">
    <property type="entry name" value="ATP-DEPENDENT DNA HELICASE"/>
    <property type="match status" value="1"/>
</dbReference>
<dbReference type="InterPro" id="IPR010285">
    <property type="entry name" value="DNA_helicase_pif1-like_DEAD"/>
</dbReference>
<dbReference type="VEuPathDB" id="FungiDB:CHGG_03773"/>
<dbReference type="InterPro" id="IPR049163">
    <property type="entry name" value="Pif1-like_2B_dom"/>
</dbReference>
<reference evidence="13" key="1">
    <citation type="journal article" date="2015" name="Genome Announc.">
        <title>Draft genome sequence of the cellulolytic fungus Chaetomium globosum.</title>
        <authorList>
            <person name="Cuomo C.A."/>
            <person name="Untereiner W.A."/>
            <person name="Ma L.-J."/>
            <person name="Grabherr M."/>
            <person name="Birren B.W."/>
        </authorList>
    </citation>
    <scope>NUCLEOTIDE SEQUENCE [LARGE SCALE GENOMIC DNA]</scope>
    <source>
        <strain evidence="13">ATCC 6205 / CBS 148.51 / DSM 1962 / NBRC 6347 / NRRL 1970</strain>
    </source>
</reference>
<keyword evidence="5 9" id="KW-0067">ATP-binding</keyword>
<keyword evidence="2 9" id="KW-0227">DNA damage</keyword>
<comment type="catalytic activity">
    <reaction evidence="9">
        <text>ATP + H2O = ADP + phosphate + H(+)</text>
        <dbReference type="Rhea" id="RHEA:13065"/>
        <dbReference type="ChEBI" id="CHEBI:15377"/>
        <dbReference type="ChEBI" id="CHEBI:15378"/>
        <dbReference type="ChEBI" id="CHEBI:30616"/>
        <dbReference type="ChEBI" id="CHEBI:43474"/>
        <dbReference type="ChEBI" id="CHEBI:456216"/>
        <dbReference type="EC" id="5.6.2.3"/>
    </reaction>
</comment>
<protein>
    <recommendedName>
        <fullName evidence="9">ATP-dependent DNA helicase</fullName>
        <ecNumber evidence="9">5.6.2.3</ecNumber>
    </recommendedName>
</protein>
<dbReference type="STRING" id="306901.Q2H373"/>
<dbReference type="EMBL" id="CH408032">
    <property type="protein sequence ID" value="EAQ87154.1"/>
    <property type="molecule type" value="Genomic_DNA"/>
</dbReference>